<name>A0A016VU49_9BILA</name>
<evidence type="ECO:0000313" key="2">
    <source>
        <dbReference type="Proteomes" id="UP000024635"/>
    </source>
</evidence>
<sequence length="69" mass="7756">MACGKTSYKPNVFGRYYQHHPFGGQAEACLVNISFAAQAIHVISKRFMSANVSGNRRLQSLKWAIRKVN</sequence>
<protein>
    <submittedName>
        <fullName evidence="1">Uncharacterized protein</fullName>
    </submittedName>
</protein>
<evidence type="ECO:0000313" key="1">
    <source>
        <dbReference type="EMBL" id="EYC30298.1"/>
    </source>
</evidence>
<organism evidence="1 2">
    <name type="scientific">Ancylostoma ceylanicum</name>
    <dbReference type="NCBI Taxonomy" id="53326"/>
    <lineage>
        <taxon>Eukaryota</taxon>
        <taxon>Metazoa</taxon>
        <taxon>Ecdysozoa</taxon>
        <taxon>Nematoda</taxon>
        <taxon>Chromadorea</taxon>
        <taxon>Rhabditida</taxon>
        <taxon>Rhabditina</taxon>
        <taxon>Rhabditomorpha</taxon>
        <taxon>Strongyloidea</taxon>
        <taxon>Ancylostomatidae</taxon>
        <taxon>Ancylostomatinae</taxon>
        <taxon>Ancylostoma</taxon>
    </lineage>
</organism>
<accession>A0A016VU49</accession>
<reference evidence="2" key="1">
    <citation type="journal article" date="2015" name="Nat. Genet.">
        <title>The genome and transcriptome of the zoonotic hookworm Ancylostoma ceylanicum identify infection-specific gene families.</title>
        <authorList>
            <person name="Schwarz E.M."/>
            <person name="Hu Y."/>
            <person name="Antoshechkin I."/>
            <person name="Miller M.M."/>
            <person name="Sternberg P.W."/>
            <person name="Aroian R.V."/>
        </authorList>
    </citation>
    <scope>NUCLEOTIDE SEQUENCE</scope>
    <source>
        <strain evidence="2">HY135</strain>
    </source>
</reference>
<keyword evidence="2" id="KW-1185">Reference proteome</keyword>
<dbReference type="Proteomes" id="UP000024635">
    <property type="component" value="Unassembled WGS sequence"/>
</dbReference>
<comment type="caution">
    <text evidence="1">The sequence shown here is derived from an EMBL/GenBank/DDBJ whole genome shotgun (WGS) entry which is preliminary data.</text>
</comment>
<gene>
    <name evidence="1" type="primary">Acey_s0005.g2567</name>
    <name evidence="1" type="ORF">Y032_0005g2567</name>
</gene>
<dbReference type="AlphaFoldDB" id="A0A016VU49"/>
<dbReference type="EMBL" id="JARK01001341">
    <property type="protein sequence ID" value="EYC30298.1"/>
    <property type="molecule type" value="Genomic_DNA"/>
</dbReference>
<proteinExistence type="predicted"/>